<evidence type="ECO:0000313" key="3">
    <source>
        <dbReference type="EMBL" id="MBU3836961.1"/>
    </source>
</evidence>
<feature type="chain" id="PRO_5037314767" evidence="2">
    <location>
        <begin position="22"/>
        <end position="473"/>
    </location>
</feature>
<evidence type="ECO:0000313" key="4">
    <source>
        <dbReference type="Proteomes" id="UP000783796"/>
    </source>
</evidence>
<evidence type="ECO:0000256" key="2">
    <source>
        <dbReference type="SAM" id="SignalP"/>
    </source>
</evidence>
<dbReference type="InterPro" id="IPR011659">
    <property type="entry name" value="WD40"/>
</dbReference>
<dbReference type="AlphaFoldDB" id="A0A948T9N7"/>
<dbReference type="Pfam" id="PF07676">
    <property type="entry name" value="PD40"/>
    <property type="match status" value="1"/>
</dbReference>
<dbReference type="SUPFAM" id="SSF48452">
    <property type="entry name" value="TPR-like"/>
    <property type="match status" value="1"/>
</dbReference>
<feature type="signal peptide" evidence="2">
    <location>
        <begin position="1"/>
        <end position="21"/>
    </location>
</feature>
<dbReference type="EMBL" id="JAHLFW010000009">
    <property type="protein sequence ID" value="MBU3836961.1"/>
    <property type="molecule type" value="Genomic_DNA"/>
</dbReference>
<name>A0A948T9N7_9BACT</name>
<protein>
    <submittedName>
        <fullName evidence="3">CDC27 family protein</fullName>
    </submittedName>
</protein>
<reference evidence="3" key="2">
    <citation type="submission" date="2021-04" db="EMBL/GenBank/DDBJ databases">
        <authorList>
            <person name="Gilroy R."/>
        </authorList>
    </citation>
    <scope>NUCLEOTIDE SEQUENCE</scope>
    <source>
        <strain evidence="3">G4-2901</strain>
    </source>
</reference>
<dbReference type="InterPro" id="IPR011990">
    <property type="entry name" value="TPR-like_helical_dom_sf"/>
</dbReference>
<comment type="caution">
    <text evidence="3">The sequence shown here is derived from an EMBL/GenBank/DDBJ whole genome shotgun (WGS) entry which is preliminary data.</text>
</comment>
<keyword evidence="2" id="KW-0732">Signal</keyword>
<dbReference type="Pfam" id="PF12895">
    <property type="entry name" value="ANAPC3"/>
    <property type="match status" value="1"/>
</dbReference>
<sequence length="473" mass="54299">MDFKKIITAIALLIFSVGAGAQTLTQAKKWFTEGEFEKAKPVFKKLVKQSPSNASYNFWYGACCYETGEMMEGLPYLEKSAARKVINAYLYVSKAYYDMYRYEDAIENLEEHIYWLEKKNRDTAAAEELMTKYRKGERLIRSVENITVVDSFVVDKQNFLEAYKLGSQAGTLEIIGVNPEDSDMCVEFVNEMGDKKLLAAKDENGNKKLYSSVKLIDKWSNPQRLRGINGDMTELNCPFLDSDGTTLYFSAKGEESLGGYDIFVTRADSEENSYFKPDNMGYPFNSAYNDYMYAIDDYNNLGWFASDRYQPEGKVCVYVFIPNESKITYDYDAMGQEKMISLAKLDNIAMTQTDNDAVAKARQSLAKVTYSGKSNNTPKADFEFIVNDNWVYTSLNDFRNKEAKKMFQEVKKMKSDLKILEDELEELRDRYSKSVEGEKKSMTPGILDKEQRVESLRTEIEGMTTKIRNLELK</sequence>
<dbReference type="Gene3D" id="1.25.40.10">
    <property type="entry name" value="Tetratricopeptide repeat domain"/>
    <property type="match status" value="1"/>
</dbReference>
<accession>A0A948T9N7</accession>
<dbReference type="Proteomes" id="UP000783796">
    <property type="component" value="Unassembled WGS sequence"/>
</dbReference>
<proteinExistence type="predicted"/>
<feature type="coiled-coil region" evidence="1">
    <location>
        <begin position="403"/>
        <end position="473"/>
    </location>
</feature>
<organism evidence="3 4">
    <name type="scientific">Candidatus Phocaeicola faecigallinarum</name>
    <dbReference type="NCBI Taxonomy" id="2838732"/>
    <lineage>
        <taxon>Bacteria</taxon>
        <taxon>Pseudomonadati</taxon>
        <taxon>Bacteroidota</taxon>
        <taxon>Bacteroidia</taxon>
        <taxon>Bacteroidales</taxon>
        <taxon>Bacteroidaceae</taxon>
        <taxon>Phocaeicola</taxon>
    </lineage>
</organism>
<evidence type="ECO:0000256" key="1">
    <source>
        <dbReference type="SAM" id="Coils"/>
    </source>
</evidence>
<gene>
    <name evidence="3" type="ORF">H9777_01270</name>
</gene>
<keyword evidence="1" id="KW-0175">Coiled coil</keyword>
<reference evidence="3" key="1">
    <citation type="journal article" date="2021" name="PeerJ">
        <title>Extensive microbial diversity within the chicken gut microbiome revealed by metagenomics and culture.</title>
        <authorList>
            <person name="Gilroy R."/>
            <person name="Ravi A."/>
            <person name="Getino M."/>
            <person name="Pursley I."/>
            <person name="Horton D.L."/>
            <person name="Alikhan N.F."/>
            <person name="Baker D."/>
            <person name="Gharbi K."/>
            <person name="Hall N."/>
            <person name="Watson M."/>
            <person name="Adriaenssens E.M."/>
            <person name="Foster-Nyarko E."/>
            <person name="Jarju S."/>
            <person name="Secka A."/>
            <person name="Antonio M."/>
            <person name="Oren A."/>
            <person name="Chaudhuri R.R."/>
            <person name="La Ragione R."/>
            <person name="Hildebrand F."/>
            <person name="Pallen M.J."/>
        </authorList>
    </citation>
    <scope>NUCLEOTIDE SEQUENCE</scope>
    <source>
        <strain evidence="3">G4-2901</strain>
    </source>
</reference>